<dbReference type="CDD" id="cd15457">
    <property type="entry name" value="NADAR"/>
    <property type="match status" value="1"/>
</dbReference>
<evidence type="ECO:0000259" key="1">
    <source>
        <dbReference type="Pfam" id="PF08719"/>
    </source>
</evidence>
<sequence>MFDSTDVYPIYNTCTVYIITQTLAVLIIKESYYCILFQLKMKSKVLIAGHSQAKYFSHHLKRTDVDVVSFSGFRIEQMWEKIHTMVPFYTMIVLHIGANNLWNDSVSKVLRQYQNLVQNIWTVNATCRVVISGLLPRGQNRFPGKAKSVKFLSMVNRKALAVNKKLHLISQSYQRLSYVGHPDLMVNGQLQPMLSRDGLHLNWNGTANIVAKIEMEIHRLRFSSFETATKFRNTEFVARSPITQLECLIPSKPEIPTTYRDVLLKNLFHTNISFMGDKKTNTPVSSIFGDVMLNDSNKTVPTPYRDALMRNLTLPHTCMPSAKKINTAQVKGVPDSTCDNTFGTCGVSNNTTQDLPVPYATCEDAVKYSGISNNAARDTPKKQQSSSSNFQNKIYFKGALNYRNRLFSSVEHAYQTEAALYHNKICLAEKIYNAPSAATAKKLAKTIVKQRSWFQVKKSLMVNLLQAKFDQVTEFREYLLSTHGSQLLHNVADRFWGTGRFNEGENFFGNLLMQLRNKQMQTNREERRRPGLVSKTLVSNNDATLSPVTKAIQVATHNSEALEAICTPDNEVSILPGSPKPQHNELDVTEVGGKNSVCVSIDIVSKTTPLAKQGLNILKSPSKGQITNTSAQTKTKILNQN</sequence>
<reference evidence="2 3" key="1">
    <citation type="submission" date="2022-12" db="EMBL/GenBank/DDBJ databases">
        <title>Chromosome-level genome of Tegillarca granosa.</title>
        <authorList>
            <person name="Kim J."/>
        </authorList>
    </citation>
    <scope>NUCLEOTIDE SEQUENCE [LARGE SCALE GENOMIC DNA]</scope>
    <source>
        <strain evidence="2">Teg-2019</strain>
        <tissue evidence="2">Adductor muscle</tissue>
    </source>
</reference>
<dbReference type="InterPro" id="IPR012816">
    <property type="entry name" value="NADAR"/>
</dbReference>
<organism evidence="2 3">
    <name type="scientific">Tegillarca granosa</name>
    <name type="common">Malaysian cockle</name>
    <name type="synonym">Anadara granosa</name>
    <dbReference type="NCBI Taxonomy" id="220873"/>
    <lineage>
        <taxon>Eukaryota</taxon>
        <taxon>Metazoa</taxon>
        <taxon>Spiralia</taxon>
        <taxon>Lophotrochozoa</taxon>
        <taxon>Mollusca</taxon>
        <taxon>Bivalvia</taxon>
        <taxon>Autobranchia</taxon>
        <taxon>Pteriomorphia</taxon>
        <taxon>Arcoida</taxon>
        <taxon>Arcoidea</taxon>
        <taxon>Arcidae</taxon>
        <taxon>Tegillarca</taxon>
    </lineage>
</organism>
<dbReference type="InterPro" id="IPR037238">
    <property type="entry name" value="YbiA-like_sf"/>
</dbReference>
<dbReference type="Pfam" id="PF08719">
    <property type="entry name" value="NADAR"/>
    <property type="match status" value="1"/>
</dbReference>
<protein>
    <recommendedName>
        <fullName evidence="1">NADAR domain-containing protein</fullName>
    </recommendedName>
</protein>
<evidence type="ECO:0000313" key="2">
    <source>
        <dbReference type="EMBL" id="KAJ8299050.1"/>
    </source>
</evidence>
<dbReference type="Gene3D" id="3.40.50.1110">
    <property type="entry name" value="SGNH hydrolase"/>
    <property type="match status" value="1"/>
</dbReference>
<dbReference type="SUPFAM" id="SSF52266">
    <property type="entry name" value="SGNH hydrolase"/>
    <property type="match status" value="1"/>
</dbReference>
<dbReference type="Proteomes" id="UP001217089">
    <property type="component" value="Unassembled WGS sequence"/>
</dbReference>
<proteinExistence type="predicted"/>
<gene>
    <name evidence="2" type="ORF">KUTeg_023110</name>
</gene>
<dbReference type="EMBL" id="JARBDR010000921">
    <property type="protein sequence ID" value="KAJ8299050.1"/>
    <property type="molecule type" value="Genomic_DNA"/>
</dbReference>
<feature type="domain" description="NADAR" evidence="1">
    <location>
        <begin position="384"/>
        <end position="518"/>
    </location>
</feature>
<comment type="caution">
    <text evidence="2">The sequence shown here is derived from an EMBL/GenBank/DDBJ whole genome shotgun (WGS) entry which is preliminary data.</text>
</comment>
<dbReference type="InterPro" id="IPR036514">
    <property type="entry name" value="SGNH_hydro_sf"/>
</dbReference>
<keyword evidence="3" id="KW-1185">Reference proteome</keyword>
<dbReference type="SUPFAM" id="SSF143990">
    <property type="entry name" value="YbiA-like"/>
    <property type="match status" value="1"/>
</dbReference>
<dbReference type="Gene3D" id="1.10.357.40">
    <property type="entry name" value="YbiA-like"/>
    <property type="match status" value="1"/>
</dbReference>
<accession>A0ABQ9E6G9</accession>
<evidence type="ECO:0000313" key="3">
    <source>
        <dbReference type="Proteomes" id="UP001217089"/>
    </source>
</evidence>
<name>A0ABQ9E6G9_TEGGR</name>